<name>A0ACB7HA68_MANES</name>
<keyword evidence="2" id="KW-1185">Reference proteome</keyword>
<evidence type="ECO:0000313" key="1">
    <source>
        <dbReference type="EMBL" id="KAG8649390.1"/>
    </source>
</evidence>
<proteinExistence type="predicted"/>
<accession>A0ACB7HA68</accession>
<evidence type="ECO:0000313" key="2">
    <source>
        <dbReference type="Proteomes" id="UP000091857"/>
    </source>
</evidence>
<organism evidence="1 2">
    <name type="scientific">Manihot esculenta</name>
    <name type="common">Cassava</name>
    <name type="synonym">Jatropha manihot</name>
    <dbReference type="NCBI Taxonomy" id="3983"/>
    <lineage>
        <taxon>Eukaryota</taxon>
        <taxon>Viridiplantae</taxon>
        <taxon>Streptophyta</taxon>
        <taxon>Embryophyta</taxon>
        <taxon>Tracheophyta</taxon>
        <taxon>Spermatophyta</taxon>
        <taxon>Magnoliopsida</taxon>
        <taxon>eudicotyledons</taxon>
        <taxon>Gunneridae</taxon>
        <taxon>Pentapetalae</taxon>
        <taxon>rosids</taxon>
        <taxon>fabids</taxon>
        <taxon>Malpighiales</taxon>
        <taxon>Euphorbiaceae</taxon>
        <taxon>Crotonoideae</taxon>
        <taxon>Manihoteae</taxon>
        <taxon>Manihot</taxon>
    </lineage>
</organism>
<protein>
    <submittedName>
        <fullName evidence="1">Uncharacterized protein</fullName>
    </submittedName>
</protein>
<comment type="caution">
    <text evidence="1">The sequence shown here is derived from an EMBL/GenBank/DDBJ whole genome shotgun (WGS) entry which is preliminary data.</text>
</comment>
<dbReference type="EMBL" id="CM004394">
    <property type="protein sequence ID" value="KAG8649390.1"/>
    <property type="molecule type" value="Genomic_DNA"/>
</dbReference>
<dbReference type="Proteomes" id="UP000091857">
    <property type="component" value="Chromosome 8"/>
</dbReference>
<sequence length="106" mass="12616">MDASEKRREEGYVIFKIPISRSRANSDQCFVWWRKLFLSSPYFYNVFSALLPLPPLLSTFLSSLFFLIVPSLFNIPIYTHKKSPYKICVFNKKGKIFWKKKKERVV</sequence>
<gene>
    <name evidence="1" type="ORF">MANES_08G082644v8</name>
</gene>
<reference evidence="2" key="1">
    <citation type="journal article" date="2016" name="Nat. Biotechnol.">
        <title>Sequencing wild and cultivated cassava and related species reveals extensive interspecific hybridization and genetic diversity.</title>
        <authorList>
            <person name="Bredeson J.V."/>
            <person name="Lyons J.B."/>
            <person name="Prochnik S.E."/>
            <person name="Wu G.A."/>
            <person name="Ha C.M."/>
            <person name="Edsinger-Gonzales E."/>
            <person name="Grimwood J."/>
            <person name="Schmutz J."/>
            <person name="Rabbi I.Y."/>
            <person name="Egesi C."/>
            <person name="Nauluvula P."/>
            <person name="Lebot V."/>
            <person name="Ndunguru J."/>
            <person name="Mkamilo G."/>
            <person name="Bart R.S."/>
            <person name="Setter T.L."/>
            <person name="Gleadow R.M."/>
            <person name="Kulakow P."/>
            <person name="Ferguson M.E."/>
            <person name="Rounsley S."/>
            <person name="Rokhsar D.S."/>
        </authorList>
    </citation>
    <scope>NUCLEOTIDE SEQUENCE [LARGE SCALE GENOMIC DNA]</scope>
    <source>
        <strain evidence="2">cv. AM560-2</strain>
    </source>
</reference>